<feature type="non-terminal residue" evidence="14">
    <location>
        <position position="89"/>
    </location>
</feature>
<keyword evidence="5 12" id="KW-0963">Cytoplasm</keyword>
<organism evidence="14 15">
    <name type="scientific">Euroglyphus maynei</name>
    <name type="common">Mayne's house dust mite</name>
    <dbReference type="NCBI Taxonomy" id="6958"/>
    <lineage>
        <taxon>Eukaryota</taxon>
        <taxon>Metazoa</taxon>
        <taxon>Ecdysozoa</taxon>
        <taxon>Arthropoda</taxon>
        <taxon>Chelicerata</taxon>
        <taxon>Arachnida</taxon>
        <taxon>Acari</taxon>
        <taxon>Acariformes</taxon>
        <taxon>Sarcoptiformes</taxon>
        <taxon>Astigmata</taxon>
        <taxon>Psoroptidia</taxon>
        <taxon>Analgoidea</taxon>
        <taxon>Pyroglyphidae</taxon>
        <taxon>Pyroglyphinae</taxon>
        <taxon>Euroglyphus</taxon>
    </lineage>
</organism>
<dbReference type="AlphaFoldDB" id="A0A1Y3BLA7"/>
<comment type="subcellular location">
    <subcellularLocation>
        <location evidence="12">Cytoplasm</location>
    </subcellularLocation>
    <subcellularLocation>
        <location evidence="1 12">Golgi apparatus membrane</location>
        <topology evidence="1 12">Peripheral membrane protein</topology>
        <orientation evidence="1 12">Cytoplasmic side</orientation>
    </subcellularLocation>
    <subcellularLocation>
        <location evidence="12">Cytoplasmic vesicle</location>
        <location evidence="12">COPI-coated vesicle membrane</location>
        <topology evidence="12">Peripheral membrane protein</topology>
        <orientation evidence="12">Cytoplasmic side</orientation>
    </subcellularLocation>
</comment>
<comment type="caution">
    <text evidence="14">The sequence shown here is derived from an EMBL/GenBank/DDBJ whole genome shotgun (WGS) entry which is preliminary data.</text>
</comment>
<dbReference type="PANTHER" id="PTHR11043:SF0">
    <property type="entry name" value="COATOMER SUBUNIT ZETA"/>
    <property type="match status" value="1"/>
</dbReference>
<keyword evidence="4 12" id="KW-0813">Transport</keyword>
<dbReference type="InterPro" id="IPR039652">
    <property type="entry name" value="Coatomer_zeta"/>
</dbReference>
<evidence type="ECO:0000256" key="10">
    <source>
        <dbReference type="ARBA" id="ARBA00023329"/>
    </source>
</evidence>
<dbReference type="SUPFAM" id="SSF64356">
    <property type="entry name" value="SNARE-like"/>
    <property type="match status" value="1"/>
</dbReference>
<evidence type="ECO:0000256" key="6">
    <source>
        <dbReference type="ARBA" id="ARBA00022892"/>
    </source>
</evidence>
<evidence type="ECO:0000259" key="13">
    <source>
        <dbReference type="Pfam" id="PF01217"/>
    </source>
</evidence>
<keyword evidence="10 12" id="KW-0968">Cytoplasmic vesicle</keyword>
<accession>A0A1Y3BLA7</accession>
<dbReference type="Gene3D" id="3.30.450.60">
    <property type="match status" value="1"/>
</dbReference>
<dbReference type="PANTHER" id="PTHR11043">
    <property type="entry name" value="ZETA-COAT PROTEIN"/>
    <property type="match status" value="1"/>
</dbReference>
<evidence type="ECO:0000256" key="4">
    <source>
        <dbReference type="ARBA" id="ARBA00022448"/>
    </source>
</evidence>
<dbReference type="OrthoDB" id="10249988at2759"/>
<evidence type="ECO:0000256" key="5">
    <source>
        <dbReference type="ARBA" id="ARBA00022490"/>
    </source>
</evidence>
<proteinExistence type="inferred from homology"/>
<keyword evidence="8 12" id="KW-0333">Golgi apparatus</keyword>
<reference evidence="14 15" key="1">
    <citation type="submission" date="2017-03" db="EMBL/GenBank/DDBJ databases">
        <title>Genome Survey of Euroglyphus maynei.</title>
        <authorList>
            <person name="Arlian L.G."/>
            <person name="Morgan M.S."/>
            <person name="Rider S.D."/>
        </authorList>
    </citation>
    <scope>NUCLEOTIDE SEQUENCE [LARGE SCALE GENOMIC DNA]</scope>
    <source>
        <strain evidence="14">Arlian Lab</strain>
        <tissue evidence="14">Whole body</tissue>
    </source>
</reference>
<evidence type="ECO:0000256" key="12">
    <source>
        <dbReference type="RuleBase" id="RU366053"/>
    </source>
</evidence>
<evidence type="ECO:0000256" key="9">
    <source>
        <dbReference type="ARBA" id="ARBA00023136"/>
    </source>
</evidence>
<gene>
    <name evidence="14" type="ORF">BLA29_011857</name>
</gene>
<dbReference type="Proteomes" id="UP000194236">
    <property type="component" value="Unassembled WGS sequence"/>
</dbReference>
<comment type="function">
    <text evidence="11">The coatomer is a cytosolic protein complex that binds to dilysine motifs and reversibly associates with Golgi non-clathrin-coated vesicles, which further mediate biosynthetic protein transport from the ER, via the Golgi up to the trans Golgi network. Coatomer complex is required for budding from Golgi membranes, and is essential for the retrograde Golgi-to-ER transport of dilysine-tagged proteins. The zeta subunit may be involved in regulating the coat assembly and, hence, the rate of biosynthetic protein transport due to its association-dissociation properties with the coatomer complex.</text>
</comment>
<evidence type="ECO:0000313" key="14">
    <source>
        <dbReference type="EMBL" id="OTF81602.1"/>
    </source>
</evidence>
<dbReference type="Pfam" id="PF01217">
    <property type="entry name" value="Clat_adaptor_s"/>
    <property type="match status" value="1"/>
</dbReference>
<dbReference type="GO" id="GO:0006886">
    <property type="term" value="P:intracellular protein transport"/>
    <property type="evidence" value="ECO:0007669"/>
    <property type="project" value="TreeGrafter"/>
</dbReference>
<dbReference type="GO" id="GO:0006891">
    <property type="term" value="P:intra-Golgi vesicle-mediated transport"/>
    <property type="evidence" value="ECO:0007669"/>
    <property type="project" value="TreeGrafter"/>
</dbReference>
<evidence type="ECO:0000256" key="8">
    <source>
        <dbReference type="ARBA" id="ARBA00023034"/>
    </source>
</evidence>
<name>A0A1Y3BLA7_EURMA</name>
<keyword evidence="15" id="KW-1185">Reference proteome</keyword>
<evidence type="ECO:0000256" key="7">
    <source>
        <dbReference type="ARBA" id="ARBA00022927"/>
    </source>
</evidence>
<feature type="domain" description="AP complex mu/sigma subunit" evidence="13">
    <location>
        <begin position="15"/>
        <end position="88"/>
    </location>
</feature>
<dbReference type="InterPro" id="IPR011012">
    <property type="entry name" value="Longin-like_dom_sf"/>
</dbReference>
<dbReference type="InterPro" id="IPR022775">
    <property type="entry name" value="AP_mu_sigma_su"/>
</dbReference>
<evidence type="ECO:0000313" key="15">
    <source>
        <dbReference type="Proteomes" id="UP000194236"/>
    </source>
</evidence>
<dbReference type="GO" id="GO:0000139">
    <property type="term" value="C:Golgi membrane"/>
    <property type="evidence" value="ECO:0007669"/>
    <property type="project" value="UniProtKB-SubCell"/>
</dbReference>
<dbReference type="GO" id="GO:0006890">
    <property type="term" value="P:retrograde vesicle-mediated transport, Golgi to endoplasmic reticulum"/>
    <property type="evidence" value="ECO:0007669"/>
    <property type="project" value="UniProtKB-UniRule"/>
</dbReference>
<evidence type="ECO:0000256" key="11">
    <source>
        <dbReference type="ARBA" id="ARBA00045555"/>
    </source>
</evidence>
<evidence type="ECO:0000256" key="1">
    <source>
        <dbReference type="ARBA" id="ARBA00004255"/>
    </source>
</evidence>
<dbReference type="GO" id="GO:0030126">
    <property type="term" value="C:COPI vesicle coat"/>
    <property type="evidence" value="ECO:0007669"/>
    <property type="project" value="UniProtKB-UniRule"/>
</dbReference>
<keyword evidence="9 12" id="KW-0472">Membrane</keyword>
<keyword evidence="6 12" id="KW-0931">ER-Golgi transport</keyword>
<protein>
    <recommendedName>
        <fullName evidence="12">Coatomer subunit zeta</fullName>
    </recommendedName>
</protein>
<evidence type="ECO:0000256" key="3">
    <source>
        <dbReference type="ARBA" id="ARBA00011775"/>
    </source>
</evidence>
<evidence type="ECO:0000256" key="2">
    <source>
        <dbReference type="ARBA" id="ARBA00006972"/>
    </source>
</evidence>
<dbReference type="EMBL" id="MUJZ01012736">
    <property type="protein sequence ID" value="OTF81602.1"/>
    <property type="molecule type" value="Genomic_DNA"/>
</dbReference>
<sequence>MTVESSLLEPDLYSVKGIAILDNDGNRIFAKYYNETFSSVKDQKAFERNLFNKTHRANGEVIMLDGFTCIYRNSVDLFFYIMGNSNENG</sequence>
<keyword evidence="7 12" id="KW-0653">Protein transport</keyword>
<comment type="subunit">
    <text evidence="3 12">Oligomeric complex that consists of at least the alpha, beta, beta', gamma, delta, epsilon and zeta subunits.</text>
</comment>
<comment type="similarity">
    <text evidence="2 12">Belongs to the adaptor complexes small subunit family.</text>
</comment>